<dbReference type="HOGENOM" id="CLU_874904_0_0_1"/>
<evidence type="ECO:0000313" key="1">
    <source>
        <dbReference type="EMBL" id="CAZ82104.1"/>
    </source>
</evidence>
<protein>
    <submittedName>
        <fullName evidence="1">(Perigord truffle) hypothetical protein</fullName>
    </submittedName>
</protein>
<dbReference type="PROSITE" id="PS51257">
    <property type="entry name" value="PROKAR_LIPOPROTEIN"/>
    <property type="match status" value="1"/>
</dbReference>
<organism evidence="1 2">
    <name type="scientific">Tuber melanosporum (strain Mel28)</name>
    <name type="common">Perigord black truffle</name>
    <dbReference type="NCBI Taxonomy" id="656061"/>
    <lineage>
        <taxon>Eukaryota</taxon>
        <taxon>Fungi</taxon>
        <taxon>Dikarya</taxon>
        <taxon>Ascomycota</taxon>
        <taxon>Pezizomycotina</taxon>
        <taxon>Pezizomycetes</taxon>
        <taxon>Pezizales</taxon>
        <taxon>Tuberaceae</taxon>
        <taxon>Tuber</taxon>
    </lineage>
</organism>
<accession>D5GC61</accession>
<proteinExistence type="predicted"/>
<name>D5GC61_TUBMM</name>
<reference evidence="1 2" key="1">
    <citation type="journal article" date="2010" name="Nature">
        <title>Perigord black truffle genome uncovers evolutionary origins and mechanisms of symbiosis.</title>
        <authorList>
            <person name="Martin F."/>
            <person name="Kohler A."/>
            <person name="Murat C."/>
            <person name="Balestrini R."/>
            <person name="Coutinho P.M."/>
            <person name="Jaillon O."/>
            <person name="Montanini B."/>
            <person name="Morin E."/>
            <person name="Noel B."/>
            <person name="Percudani R."/>
            <person name="Porcel B."/>
            <person name="Rubini A."/>
            <person name="Amicucci A."/>
            <person name="Amselem J."/>
            <person name="Anthouard V."/>
            <person name="Arcioni S."/>
            <person name="Artiguenave F."/>
            <person name="Aury J.M."/>
            <person name="Ballario P."/>
            <person name="Bolchi A."/>
            <person name="Brenna A."/>
            <person name="Brun A."/>
            <person name="Buee M."/>
            <person name="Cantarel B."/>
            <person name="Chevalier G."/>
            <person name="Couloux A."/>
            <person name="Da Silva C."/>
            <person name="Denoeud F."/>
            <person name="Duplessis S."/>
            <person name="Ghignone S."/>
            <person name="Hilselberger B."/>
            <person name="Iotti M."/>
            <person name="Marcais B."/>
            <person name="Mello A."/>
            <person name="Miranda M."/>
            <person name="Pacioni G."/>
            <person name="Quesneville H."/>
            <person name="Riccioni C."/>
            <person name="Ruotolo R."/>
            <person name="Splivallo R."/>
            <person name="Stocchi V."/>
            <person name="Tisserant E."/>
            <person name="Viscomi A.R."/>
            <person name="Zambonelli A."/>
            <person name="Zampieri E."/>
            <person name="Henrissat B."/>
            <person name="Lebrun M.H."/>
            <person name="Paolocci F."/>
            <person name="Bonfante P."/>
            <person name="Ottonello S."/>
            <person name="Wincker P."/>
        </authorList>
    </citation>
    <scope>NUCLEOTIDE SEQUENCE [LARGE SCALE GENOMIC DNA]</scope>
    <source>
        <strain evidence="1 2">Mel28</strain>
    </source>
</reference>
<sequence length="318" mass="36172">MPEDCGRLVSVLAFYVFSCSCFRDSGKHCKPSRDAQSNWKEEIENGPSLFRRRDCSFQSSSPRGQSPAFGIYGGRSNAVYSVPSTADSEDTEHLENLFTEMQEKKTKTERITTVTVTRLPRIHPPVNEYHPPVVSALPGTRTDTAWMRLPPPTARAMRAINRETHSRKDSVRDKYGSAYDATSNIHRLESQSIVRNKLDEWKIVGTLKQAGGTDLRKPEDTVGMSEIPEEEKQHQVPEILSEGHWLKRRRVFTNLPELNGRRLVDIDGAIKFDQNLESPYHSTFSEPTEAIRRPAQVFARPYPIRSMSIGLDDDFYSN</sequence>
<dbReference type="KEGG" id="tml:GSTUM_00000520001"/>
<keyword evidence="2" id="KW-1185">Reference proteome</keyword>
<dbReference type="InParanoid" id="D5GC61"/>
<dbReference type="GeneID" id="9184773"/>
<evidence type="ECO:0000313" key="2">
    <source>
        <dbReference type="Proteomes" id="UP000006911"/>
    </source>
</evidence>
<dbReference type="Proteomes" id="UP000006911">
    <property type="component" value="Unassembled WGS sequence"/>
</dbReference>
<gene>
    <name evidence="1" type="ORF">GSTUM_00000520001</name>
</gene>
<dbReference type="AlphaFoldDB" id="D5GC61"/>
<dbReference type="RefSeq" id="XP_002837913.1">
    <property type="nucleotide sequence ID" value="XM_002837867.1"/>
</dbReference>
<dbReference type="EMBL" id="FN430102">
    <property type="protein sequence ID" value="CAZ82104.1"/>
    <property type="molecule type" value="Genomic_DNA"/>
</dbReference>